<evidence type="ECO:0000313" key="1">
    <source>
        <dbReference type="EMBL" id="MEQ2307131.1"/>
    </source>
</evidence>
<organism evidence="1 2">
    <name type="scientific">Ameca splendens</name>
    <dbReference type="NCBI Taxonomy" id="208324"/>
    <lineage>
        <taxon>Eukaryota</taxon>
        <taxon>Metazoa</taxon>
        <taxon>Chordata</taxon>
        <taxon>Craniata</taxon>
        <taxon>Vertebrata</taxon>
        <taxon>Euteleostomi</taxon>
        <taxon>Actinopterygii</taxon>
        <taxon>Neopterygii</taxon>
        <taxon>Teleostei</taxon>
        <taxon>Neoteleostei</taxon>
        <taxon>Acanthomorphata</taxon>
        <taxon>Ovalentaria</taxon>
        <taxon>Atherinomorphae</taxon>
        <taxon>Cyprinodontiformes</taxon>
        <taxon>Goodeidae</taxon>
        <taxon>Ameca</taxon>
    </lineage>
</organism>
<keyword evidence="2" id="KW-1185">Reference proteome</keyword>
<reference evidence="1 2" key="1">
    <citation type="submission" date="2021-06" db="EMBL/GenBank/DDBJ databases">
        <authorList>
            <person name="Palmer J.M."/>
        </authorList>
    </citation>
    <scope>NUCLEOTIDE SEQUENCE [LARGE SCALE GENOMIC DNA]</scope>
    <source>
        <strain evidence="1 2">AS_MEX2019</strain>
        <tissue evidence="1">Muscle</tissue>
    </source>
</reference>
<name>A0ABV0ZM92_9TELE</name>
<protein>
    <submittedName>
        <fullName evidence="1">Uncharacterized protein</fullName>
    </submittedName>
</protein>
<gene>
    <name evidence="1" type="ORF">AMECASPLE_015156</name>
</gene>
<sequence length="99" mass="11185">MENKRQDIFPFPSCSQVIPAHPPLTLCIPRTGTVRALKHPIYCGTHTGIILMVWEAELWFRSGFGRLLESRVCVQWQKISSPGSRFSNTGKKALSFILV</sequence>
<proteinExistence type="predicted"/>
<dbReference type="Proteomes" id="UP001469553">
    <property type="component" value="Unassembled WGS sequence"/>
</dbReference>
<accession>A0ABV0ZM92</accession>
<comment type="caution">
    <text evidence="1">The sequence shown here is derived from an EMBL/GenBank/DDBJ whole genome shotgun (WGS) entry which is preliminary data.</text>
</comment>
<evidence type="ECO:0000313" key="2">
    <source>
        <dbReference type="Proteomes" id="UP001469553"/>
    </source>
</evidence>
<dbReference type="EMBL" id="JAHRIP010066889">
    <property type="protein sequence ID" value="MEQ2307131.1"/>
    <property type="molecule type" value="Genomic_DNA"/>
</dbReference>